<evidence type="ECO:0000313" key="2">
    <source>
        <dbReference type="Proteomes" id="UP000184510"/>
    </source>
</evidence>
<dbReference type="InParanoid" id="A0A1M6IED7"/>
<keyword evidence="2" id="KW-1185">Reference proteome</keyword>
<name>A0A1M6IED7_9BACT</name>
<dbReference type="AlphaFoldDB" id="A0A1M6IED7"/>
<dbReference type="STRING" id="1123071.SAMN02745181_1779"/>
<proteinExistence type="predicted"/>
<accession>A0A1M6IED7</accession>
<reference evidence="1 2" key="1">
    <citation type="submission" date="2016-11" db="EMBL/GenBank/DDBJ databases">
        <authorList>
            <person name="Jaros S."/>
            <person name="Januszkiewicz K."/>
            <person name="Wedrychowicz H."/>
        </authorList>
    </citation>
    <scope>NUCLEOTIDE SEQUENCE [LARGE SCALE GENOMIC DNA]</scope>
    <source>
        <strain evidence="1 2">DSM 18772</strain>
    </source>
</reference>
<dbReference type="EMBL" id="FQYR01000003">
    <property type="protein sequence ID" value="SHJ32818.1"/>
    <property type="molecule type" value="Genomic_DNA"/>
</dbReference>
<organism evidence="1 2">
    <name type="scientific">Rubritalea squalenifaciens DSM 18772</name>
    <dbReference type="NCBI Taxonomy" id="1123071"/>
    <lineage>
        <taxon>Bacteria</taxon>
        <taxon>Pseudomonadati</taxon>
        <taxon>Verrucomicrobiota</taxon>
        <taxon>Verrucomicrobiia</taxon>
        <taxon>Verrucomicrobiales</taxon>
        <taxon>Rubritaleaceae</taxon>
        <taxon>Rubritalea</taxon>
    </lineage>
</organism>
<dbReference type="Proteomes" id="UP000184510">
    <property type="component" value="Unassembled WGS sequence"/>
</dbReference>
<evidence type="ECO:0000313" key="1">
    <source>
        <dbReference type="EMBL" id="SHJ32818.1"/>
    </source>
</evidence>
<protein>
    <submittedName>
        <fullName evidence="1">Uncharacterized protein</fullName>
    </submittedName>
</protein>
<sequence>MRTNANNHCPHLPPTSGVLPITHSRPYRAECGQKFYLACLELAQNQWKQGYPAQALLQINKSFMAQLQADAPITQRHPIAYKAVYWIIQSSHRSHEFLGNPVRHYQHLATRMNFNQPLAELRVWRAWACHHLAQAILPADDFPRDERQIESEKIQIPDISVVLAKIDELSPHRHEVREIKKLLP</sequence>
<gene>
    <name evidence="1" type="ORF">SAMN02745181_1779</name>
</gene>